<keyword evidence="3" id="KW-1185">Reference proteome</keyword>
<name>A0A9P4PWM0_9PEZI</name>
<organism evidence="2 3">
    <name type="scientific">Polychaeton citri CBS 116435</name>
    <dbReference type="NCBI Taxonomy" id="1314669"/>
    <lineage>
        <taxon>Eukaryota</taxon>
        <taxon>Fungi</taxon>
        <taxon>Dikarya</taxon>
        <taxon>Ascomycota</taxon>
        <taxon>Pezizomycotina</taxon>
        <taxon>Dothideomycetes</taxon>
        <taxon>Dothideomycetidae</taxon>
        <taxon>Capnodiales</taxon>
        <taxon>Capnodiaceae</taxon>
        <taxon>Polychaeton</taxon>
    </lineage>
</organism>
<protein>
    <submittedName>
        <fullName evidence="2">Uncharacterized protein</fullName>
    </submittedName>
</protein>
<evidence type="ECO:0000256" key="1">
    <source>
        <dbReference type="SAM" id="Phobius"/>
    </source>
</evidence>
<evidence type="ECO:0000313" key="3">
    <source>
        <dbReference type="Proteomes" id="UP000799441"/>
    </source>
</evidence>
<proteinExistence type="predicted"/>
<accession>A0A9P4PWM0</accession>
<keyword evidence="1" id="KW-0472">Membrane</keyword>
<dbReference type="Proteomes" id="UP000799441">
    <property type="component" value="Unassembled WGS sequence"/>
</dbReference>
<feature type="transmembrane region" description="Helical" evidence="1">
    <location>
        <begin position="26"/>
        <end position="49"/>
    </location>
</feature>
<dbReference type="EMBL" id="MU003883">
    <property type="protein sequence ID" value="KAF2716283.1"/>
    <property type="molecule type" value="Genomic_DNA"/>
</dbReference>
<gene>
    <name evidence="2" type="ORF">K431DRAFT_21265</name>
</gene>
<comment type="caution">
    <text evidence="2">The sequence shown here is derived from an EMBL/GenBank/DDBJ whole genome shotgun (WGS) entry which is preliminary data.</text>
</comment>
<keyword evidence="1" id="KW-0812">Transmembrane</keyword>
<sequence>MRAARDVGDGKLKPRAQTNQHAFVRVIWNLSSGITVAWLATIATLWYLIKWPLWSFMYACLPVRYVAAQVSASITLEDLTSKVLGKSAFLLIYSTI</sequence>
<keyword evidence="1" id="KW-1133">Transmembrane helix</keyword>
<reference evidence="2" key="1">
    <citation type="journal article" date="2020" name="Stud. Mycol.">
        <title>101 Dothideomycetes genomes: a test case for predicting lifestyles and emergence of pathogens.</title>
        <authorList>
            <person name="Haridas S."/>
            <person name="Albert R."/>
            <person name="Binder M."/>
            <person name="Bloem J."/>
            <person name="Labutti K."/>
            <person name="Salamov A."/>
            <person name="Andreopoulos B."/>
            <person name="Baker S."/>
            <person name="Barry K."/>
            <person name="Bills G."/>
            <person name="Bluhm B."/>
            <person name="Cannon C."/>
            <person name="Castanera R."/>
            <person name="Culley D."/>
            <person name="Daum C."/>
            <person name="Ezra D."/>
            <person name="Gonzalez J."/>
            <person name="Henrissat B."/>
            <person name="Kuo A."/>
            <person name="Liang C."/>
            <person name="Lipzen A."/>
            <person name="Lutzoni F."/>
            <person name="Magnuson J."/>
            <person name="Mondo S."/>
            <person name="Nolan M."/>
            <person name="Ohm R."/>
            <person name="Pangilinan J."/>
            <person name="Park H.-J."/>
            <person name="Ramirez L."/>
            <person name="Alfaro M."/>
            <person name="Sun H."/>
            <person name="Tritt A."/>
            <person name="Yoshinaga Y."/>
            <person name="Zwiers L.-H."/>
            <person name="Turgeon B."/>
            <person name="Goodwin S."/>
            <person name="Spatafora J."/>
            <person name="Crous P."/>
            <person name="Grigoriev I."/>
        </authorList>
    </citation>
    <scope>NUCLEOTIDE SEQUENCE</scope>
    <source>
        <strain evidence="2">CBS 116435</strain>
    </source>
</reference>
<dbReference type="AlphaFoldDB" id="A0A9P4PWM0"/>
<evidence type="ECO:0000313" key="2">
    <source>
        <dbReference type="EMBL" id="KAF2716283.1"/>
    </source>
</evidence>